<organism evidence="5 6">
    <name type="scientific">[Torrubiella] hemipterigena</name>
    <dbReference type="NCBI Taxonomy" id="1531966"/>
    <lineage>
        <taxon>Eukaryota</taxon>
        <taxon>Fungi</taxon>
        <taxon>Dikarya</taxon>
        <taxon>Ascomycota</taxon>
        <taxon>Pezizomycotina</taxon>
        <taxon>Sordariomycetes</taxon>
        <taxon>Hypocreomycetidae</taxon>
        <taxon>Hypocreales</taxon>
        <taxon>Clavicipitaceae</taxon>
        <taxon>Clavicipitaceae incertae sedis</taxon>
        <taxon>'Torrubiella' clade</taxon>
    </lineage>
</organism>
<protein>
    <recommendedName>
        <fullName evidence="4">WSC domain-containing protein</fullName>
    </recommendedName>
</protein>
<evidence type="ECO:0000256" key="3">
    <source>
        <dbReference type="SAM" id="SignalP"/>
    </source>
</evidence>
<keyword evidence="6" id="KW-1185">Reference proteome</keyword>
<dbReference type="PANTHER" id="PTHR16861">
    <property type="entry name" value="GLYCOPROTEIN 38"/>
    <property type="match status" value="1"/>
</dbReference>
<evidence type="ECO:0000259" key="4">
    <source>
        <dbReference type="PROSITE" id="PS51212"/>
    </source>
</evidence>
<proteinExistence type="predicted"/>
<dbReference type="EMBL" id="CDHN01000003">
    <property type="protein sequence ID" value="CEJ90011.1"/>
    <property type="molecule type" value="Genomic_DNA"/>
</dbReference>
<dbReference type="SMART" id="SM00321">
    <property type="entry name" value="WSC"/>
    <property type="match status" value="1"/>
</dbReference>
<keyword evidence="3" id="KW-0732">Signal</keyword>
<dbReference type="HOGENOM" id="CLU_024893_2_0_1"/>
<keyword evidence="2" id="KW-0812">Transmembrane</keyword>
<feature type="region of interest" description="Disordered" evidence="1">
    <location>
        <begin position="209"/>
        <end position="297"/>
    </location>
</feature>
<feature type="compositionally biased region" description="Low complexity" evidence="1">
    <location>
        <begin position="117"/>
        <end position="133"/>
    </location>
</feature>
<keyword evidence="2" id="KW-1133">Transmembrane helix</keyword>
<feature type="domain" description="WSC" evidence="4">
    <location>
        <begin position="25"/>
        <end position="112"/>
    </location>
</feature>
<dbReference type="PANTHER" id="PTHR16861:SF4">
    <property type="entry name" value="SH3 DOMAIN PROTEIN (AFU_ORTHOLOGUE AFUA_1G13610)"/>
    <property type="match status" value="1"/>
</dbReference>
<keyword evidence="2" id="KW-0472">Membrane</keyword>
<feature type="transmembrane region" description="Helical" evidence="2">
    <location>
        <begin position="175"/>
        <end position="199"/>
    </location>
</feature>
<evidence type="ECO:0000313" key="5">
    <source>
        <dbReference type="EMBL" id="CEJ90011.1"/>
    </source>
</evidence>
<dbReference type="InterPro" id="IPR002889">
    <property type="entry name" value="WSC_carb-bd"/>
</dbReference>
<accession>A0A0A1SYX0</accession>
<feature type="compositionally biased region" description="Low complexity" evidence="1">
    <location>
        <begin position="210"/>
        <end position="235"/>
    </location>
</feature>
<dbReference type="Pfam" id="PF01822">
    <property type="entry name" value="WSC"/>
    <property type="match status" value="1"/>
</dbReference>
<feature type="chain" id="PRO_5001979291" description="WSC domain-containing protein" evidence="3">
    <location>
        <begin position="26"/>
        <end position="297"/>
    </location>
</feature>
<evidence type="ECO:0000313" key="6">
    <source>
        <dbReference type="Proteomes" id="UP000039046"/>
    </source>
</evidence>
<evidence type="ECO:0000256" key="1">
    <source>
        <dbReference type="SAM" id="MobiDB-lite"/>
    </source>
</evidence>
<dbReference type="AlphaFoldDB" id="A0A0A1SYX0"/>
<evidence type="ECO:0000256" key="2">
    <source>
        <dbReference type="SAM" id="Phobius"/>
    </source>
</evidence>
<dbReference type="OrthoDB" id="2537459at2759"/>
<name>A0A0A1SYX0_9HYPO</name>
<reference evidence="5 6" key="1">
    <citation type="journal article" date="2015" name="Genome Announc.">
        <title>Draft Genome Sequence and Gene Annotation of the Entomopathogenic Fungus Verticillium hemipterigenum.</title>
        <authorList>
            <person name="Horn F."/>
            <person name="Habel A."/>
            <person name="Scharf D.H."/>
            <person name="Dworschak J."/>
            <person name="Brakhage A.A."/>
            <person name="Guthke R."/>
            <person name="Hertweck C."/>
            <person name="Linde J."/>
        </authorList>
    </citation>
    <scope>NUCLEOTIDE SEQUENCE [LARGE SCALE GENOMIC DNA]</scope>
</reference>
<gene>
    <name evidence="5" type="ORF">VHEMI05823</name>
</gene>
<dbReference type="PROSITE" id="PS51212">
    <property type="entry name" value="WSC"/>
    <property type="match status" value="1"/>
</dbReference>
<feature type="region of interest" description="Disordered" evidence="1">
    <location>
        <begin position="114"/>
        <end position="139"/>
    </location>
</feature>
<sequence length="297" mass="30936">MARHQRRTGFAALISLFVFVAFVNAVDFTFCAKTSPSSTPNDEQFQTNGLCSDNCGPKGFAYAVTNYRNCWCTNDAPKQSDKISRSSCSQGCPGFPDELCGGSNAYSWIQLKGPAQSPSITPSPSSSSSPKTSQVATTDTNGQVSTVIITYYPSSTSDHSSGGSDGNSGGLGTGAIVGIVVGIIGAILVIAGIILFMFLRKRKQQKEADAAAGSASGSRGRGSPSSPGSAGNRSSMLQIDPRMDPFNQGLYARSGSAESVNTLHDDHDYSRRIQAPKVLRATNPDPETGGAPVGVSS</sequence>
<feature type="signal peptide" evidence="3">
    <location>
        <begin position="1"/>
        <end position="25"/>
    </location>
</feature>
<dbReference type="Proteomes" id="UP000039046">
    <property type="component" value="Unassembled WGS sequence"/>
</dbReference>